<evidence type="ECO:0000313" key="1">
    <source>
        <dbReference type="EMBL" id="SVE03839.1"/>
    </source>
</evidence>
<reference evidence="1" key="1">
    <citation type="submission" date="2018-05" db="EMBL/GenBank/DDBJ databases">
        <authorList>
            <person name="Lanie J.A."/>
            <person name="Ng W.-L."/>
            <person name="Kazmierczak K.M."/>
            <person name="Andrzejewski T.M."/>
            <person name="Davidsen T.M."/>
            <person name="Wayne K.J."/>
            <person name="Tettelin H."/>
            <person name="Glass J.I."/>
            <person name="Rusch D."/>
            <person name="Podicherti R."/>
            <person name="Tsui H.-C.T."/>
            <person name="Winkler M.E."/>
        </authorList>
    </citation>
    <scope>NUCLEOTIDE SEQUENCE</scope>
</reference>
<organism evidence="1">
    <name type="scientific">marine metagenome</name>
    <dbReference type="NCBI Taxonomy" id="408172"/>
    <lineage>
        <taxon>unclassified sequences</taxon>
        <taxon>metagenomes</taxon>
        <taxon>ecological metagenomes</taxon>
    </lineage>
</organism>
<name>A0A383A8F3_9ZZZZ</name>
<dbReference type="Gene3D" id="1.10.3210.10">
    <property type="entry name" value="Hypothetical protein af1432"/>
    <property type="match status" value="1"/>
</dbReference>
<dbReference type="EMBL" id="UINC01189935">
    <property type="protein sequence ID" value="SVE03839.1"/>
    <property type="molecule type" value="Genomic_DNA"/>
</dbReference>
<dbReference type="AlphaFoldDB" id="A0A383A8F3"/>
<sequence>MKEKLLALIEEKGDLPPLPEILINLERKVNDPDCDVLEISGIIE</sequence>
<accession>A0A383A8F3</accession>
<gene>
    <name evidence="1" type="ORF">METZ01_LOCUS456693</name>
</gene>
<protein>
    <submittedName>
        <fullName evidence="1">Uncharacterized protein</fullName>
    </submittedName>
</protein>
<proteinExistence type="predicted"/>